<organism evidence="2">
    <name type="scientific">marine metagenome</name>
    <dbReference type="NCBI Taxonomy" id="408172"/>
    <lineage>
        <taxon>unclassified sequences</taxon>
        <taxon>metagenomes</taxon>
        <taxon>ecological metagenomes</taxon>
    </lineage>
</organism>
<dbReference type="SMART" id="SM00271">
    <property type="entry name" value="DnaJ"/>
    <property type="match status" value="1"/>
</dbReference>
<dbReference type="Gene3D" id="1.10.287.110">
    <property type="entry name" value="DnaJ domain"/>
    <property type="match status" value="1"/>
</dbReference>
<evidence type="ECO:0000313" key="2">
    <source>
        <dbReference type="EMBL" id="SUZ59355.1"/>
    </source>
</evidence>
<feature type="domain" description="J" evidence="1">
    <location>
        <begin position="175"/>
        <end position="239"/>
    </location>
</feature>
<dbReference type="InterPro" id="IPR001623">
    <property type="entry name" value="DnaJ_domain"/>
</dbReference>
<dbReference type="PROSITE" id="PS50076">
    <property type="entry name" value="DNAJ_2"/>
    <property type="match status" value="1"/>
</dbReference>
<dbReference type="CDD" id="cd07316">
    <property type="entry name" value="terB_like_DjlA"/>
    <property type="match status" value="1"/>
</dbReference>
<dbReference type="AlphaFoldDB" id="A0A381NXL1"/>
<reference evidence="2" key="1">
    <citation type="submission" date="2018-05" db="EMBL/GenBank/DDBJ databases">
        <authorList>
            <person name="Lanie J.A."/>
            <person name="Ng W.-L."/>
            <person name="Kazmierczak K.M."/>
            <person name="Andrzejewski T.M."/>
            <person name="Davidsen T.M."/>
            <person name="Wayne K.J."/>
            <person name="Tettelin H."/>
            <person name="Glass J.I."/>
            <person name="Rusch D."/>
            <person name="Podicherti R."/>
            <person name="Tsui H.-C.T."/>
            <person name="Winkler M.E."/>
        </authorList>
    </citation>
    <scope>NUCLEOTIDE SEQUENCE</scope>
</reference>
<dbReference type="InterPro" id="IPR029024">
    <property type="entry name" value="TerB-like"/>
</dbReference>
<dbReference type="Pfam" id="PF00226">
    <property type="entry name" value="DnaJ"/>
    <property type="match status" value="1"/>
</dbReference>
<sequence length="241" mass="27919">MFDFLRNRAYKRAILLRLSGNDPQAEVPPGGKTQLLFNMTMFALMGRVSKLDGVVTQEEIDFATSIMQQLSFDVSQCQQAAQYFDQGKQLNTDVMQCVRNLARTIGPKSELADLFLKIQCRLAYSKGEMRLKEKILLRDVAEELGYDKGEFMEVCKKMQNHFDYLCSEPRGFLKHAYRVLQLEPGVEHGEIRRAYLRLMSRYHPDKLIRENLSEKTLQQAQEKSQAVRDAYETLCGYRKVL</sequence>
<dbReference type="NCBIfam" id="NF006948">
    <property type="entry name" value="PRK09430.1"/>
    <property type="match status" value="1"/>
</dbReference>
<evidence type="ECO:0000259" key="1">
    <source>
        <dbReference type="PROSITE" id="PS50076"/>
    </source>
</evidence>
<name>A0A381NXL1_9ZZZZ</name>
<accession>A0A381NXL1</accession>
<dbReference type="CDD" id="cd06257">
    <property type="entry name" value="DnaJ"/>
    <property type="match status" value="1"/>
</dbReference>
<dbReference type="InterPro" id="IPR007791">
    <property type="entry name" value="DjlA_N"/>
</dbReference>
<dbReference type="SUPFAM" id="SSF46565">
    <property type="entry name" value="Chaperone J-domain"/>
    <property type="match status" value="1"/>
</dbReference>
<dbReference type="PRINTS" id="PR00625">
    <property type="entry name" value="JDOMAIN"/>
</dbReference>
<gene>
    <name evidence="2" type="ORF">METZ01_LOCUS12209</name>
</gene>
<dbReference type="EMBL" id="UINC01000673">
    <property type="protein sequence ID" value="SUZ59355.1"/>
    <property type="molecule type" value="Genomic_DNA"/>
</dbReference>
<dbReference type="InterPro" id="IPR036869">
    <property type="entry name" value="J_dom_sf"/>
</dbReference>
<protein>
    <recommendedName>
        <fullName evidence="1">J domain-containing protein</fullName>
    </recommendedName>
</protein>
<dbReference type="Gene3D" id="1.10.3680.10">
    <property type="entry name" value="TerB-like"/>
    <property type="match status" value="1"/>
</dbReference>
<dbReference type="Pfam" id="PF05099">
    <property type="entry name" value="TerB"/>
    <property type="match status" value="1"/>
</dbReference>
<dbReference type="SUPFAM" id="SSF158682">
    <property type="entry name" value="TerB-like"/>
    <property type="match status" value="1"/>
</dbReference>
<proteinExistence type="predicted"/>